<dbReference type="GO" id="GO:0003677">
    <property type="term" value="F:DNA binding"/>
    <property type="evidence" value="ECO:0007669"/>
    <property type="project" value="UniProtKB-KW"/>
</dbReference>
<dbReference type="Gene3D" id="3.30.450.40">
    <property type="match status" value="1"/>
</dbReference>
<feature type="domain" description="HTH iclR-type" evidence="4">
    <location>
        <begin position="11"/>
        <end position="72"/>
    </location>
</feature>
<dbReference type="SUPFAM" id="SSF55781">
    <property type="entry name" value="GAF domain-like"/>
    <property type="match status" value="1"/>
</dbReference>
<keyword evidence="3" id="KW-0804">Transcription</keyword>
<organism evidence="6 7">
    <name type="scientific">Blastococcus saxobsidens</name>
    <dbReference type="NCBI Taxonomy" id="138336"/>
    <lineage>
        <taxon>Bacteria</taxon>
        <taxon>Bacillati</taxon>
        <taxon>Actinomycetota</taxon>
        <taxon>Actinomycetes</taxon>
        <taxon>Geodermatophilales</taxon>
        <taxon>Geodermatophilaceae</taxon>
        <taxon>Blastococcus</taxon>
    </lineage>
</organism>
<keyword evidence="2" id="KW-0238">DNA-binding</keyword>
<dbReference type="InterPro" id="IPR005471">
    <property type="entry name" value="Tscrpt_reg_IclR_N"/>
</dbReference>
<protein>
    <submittedName>
        <fullName evidence="6">IclR family transcriptional regulator</fullName>
    </submittedName>
</protein>
<dbReference type="GO" id="GO:0003700">
    <property type="term" value="F:DNA-binding transcription factor activity"/>
    <property type="evidence" value="ECO:0007669"/>
    <property type="project" value="TreeGrafter"/>
</dbReference>
<evidence type="ECO:0000313" key="6">
    <source>
        <dbReference type="EMBL" id="NEK85571.1"/>
    </source>
</evidence>
<dbReference type="InterPro" id="IPR014757">
    <property type="entry name" value="Tscrpt_reg_IclR_C"/>
</dbReference>
<evidence type="ECO:0000256" key="2">
    <source>
        <dbReference type="ARBA" id="ARBA00023125"/>
    </source>
</evidence>
<dbReference type="Proteomes" id="UP000479241">
    <property type="component" value="Unassembled WGS sequence"/>
</dbReference>
<reference evidence="6 7" key="1">
    <citation type="submission" date="2019-12" db="EMBL/GenBank/DDBJ databases">
        <title>the WGS of Blastococcus saxobsidens 67B17.</title>
        <authorList>
            <person name="Jiang Z."/>
        </authorList>
    </citation>
    <scope>NUCLEOTIDE SEQUENCE [LARGE SCALE GENOMIC DNA]</scope>
    <source>
        <strain evidence="6 7">67B17</strain>
    </source>
</reference>
<dbReference type="PROSITE" id="PS51077">
    <property type="entry name" value="HTH_ICLR"/>
    <property type="match status" value="1"/>
</dbReference>
<evidence type="ECO:0000259" key="4">
    <source>
        <dbReference type="PROSITE" id="PS51077"/>
    </source>
</evidence>
<accession>A0A6L9W253</accession>
<dbReference type="PROSITE" id="PS51078">
    <property type="entry name" value="ICLR_ED"/>
    <property type="match status" value="1"/>
</dbReference>
<dbReference type="EMBL" id="JAAGWG010000009">
    <property type="protein sequence ID" value="NEK85571.1"/>
    <property type="molecule type" value="Genomic_DNA"/>
</dbReference>
<name>A0A6L9W253_9ACTN</name>
<dbReference type="InterPro" id="IPR036390">
    <property type="entry name" value="WH_DNA-bd_sf"/>
</dbReference>
<dbReference type="Pfam" id="PF09339">
    <property type="entry name" value="HTH_IclR"/>
    <property type="match status" value="1"/>
</dbReference>
<dbReference type="InterPro" id="IPR036388">
    <property type="entry name" value="WH-like_DNA-bd_sf"/>
</dbReference>
<keyword evidence="1" id="KW-0805">Transcription regulation</keyword>
<dbReference type="InterPro" id="IPR050707">
    <property type="entry name" value="HTH_MetabolicPath_Reg"/>
</dbReference>
<evidence type="ECO:0000256" key="1">
    <source>
        <dbReference type="ARBA" id="ARBA00023015"/>
    </source>
</evidence>
<gene>
    <name evidence="6" type="ORF">GCU60_07325</name>
</gene>
<dbReference type="SUPFAM" id="SSF46785">
    <property type="entry name" value="Winged helix' DNA-binding domain"/>
    <property type="match status" value="1"/>
</dbReference>
<dbReference type="AlphaFoldDB" id="A0A6L9W253"/>
<dbReference type="Pfam" id="PF01614">
    <property type="entry name" value="IclR_C"/>
    <property type="match status" value="1"/>
</dbReference>
<proteinExistence type="predicted"/>
<evidence type="ECO:0000256" key="3">
    <source>
        <dbReference type="ARBA" id="ARBA00023163"/>
    </source>
</evidence>
<dbReference type="PANTHER" id="PTHR30136">
    <property type="entry name" value="HELIX-TURN-HELIX TRANSCRIPTIONAL REGULATOR, ICLR FAMILY"/>
    <property type="match status" value="1"/>
</dbReference>
<evidence type="ECO:0000259" key="5">
    <source>
        <dbReference type="PROSITE" id="PS51078"/>
    </source>
</evidence>
<dbReference type="SMART" id="SM00346">
    <property type="entry name" value="HTH_ICLR"/>
    <property type="match status" value="1"/>
</dbReference>
<dbReference type="InterPro" id="IPR029016">
    <property type="entry name" value="GAF-like_dom_sf"/>
</dbReference>
<feature type="domain" description="IclR-ED" evidence="5">
    <location>
        <begin position="73"/>
        <end position="257"/>
    </location>
</feature>
<sequence>MGNSPADRGGLRSVDNALRLLDLIGQRQVLRVAEAAEALGVAGSTAHRLLTALRQRGFVLQDKPHSAYRPGPALNAIGLAAIGRIDIRRIARPILEDLAESTQETVSLCLLEGRSVRFIDCVESPRPVRVGDRTGVVMPAHCTAAGKAVLAGMSPGDLRRLYPDGELTGLTESSITTLDELLDELQSIRDSGFAINIEEGEYGISAVGTSVPDLHGTPLVALAIVVPSGRLPDAAAGRTLAPLLLQARDQITRSLRTAT</sequence>
<evidence type="ECO:0000313" key="7">
    <source>
        <dbReference type="Proteomes" id="UP000479241"/>
    </source>
</evidence>
<dbReference type="Gene3D" id="1.10.10.10">
    <property type="entry name" value="Winged helix-like DNA-binding domain superfamily/Winged helix DNA-binding domain"/>
    <property type="match status" value="1"/>
</dbReference>
<comment type="caution">
    <text evidence="6">The sequence shown here is derived from an EMBL/GenBank/DDBJ whole genome shotgun (WGS) entry which is preliminary data.</text>
</comment>
<dbReference type="GO" id="GO:0045892">
    <property type="term" value="P:negative regulation of DNA-templated transcription"/>
    <property type="evidence" value="ECO:0007669"/>
    <property type="project" value="TreeGrafter"/>
</dbReference>
<dbReference type="PANTHER" id="PTHR30136:SF24">
    <property type="entry name" value="HTH-TYPE TRANSCRIPTIONAL REPRESSOR ALLR"/>
    <property type="match status" value="1"/>
</dbReference>
<dbReference type="RefSeq" id="WP_163203739.1">
    <property type="nucleotide sequence ID" value="NZ_JAAGWG010000009.1"/>
</dbReference>